<proteinExistence type="predicted"/>
<accession>A0A7Y9KKV0</accession>
<dbReference type="AlphaFoldDB" id="A0A7Y9KKV0"/>
<evidence type="ECO:0000256" key="2">
    <source>
        <dbReference type="SAM" id="Phobius"/>
    </source>
</evidence>
<evidence type="ECO:0000313" key="4">
    <source>
        <dbReference type="Proteomes" id="UP000576969"/>
    </source>
</evidence>
<comment type="caution">
    <text evidence="3">The sequence shown here is derived from an EMBL/GenBank/DDBJ whole genome shotgun (WGS) entry which is preliminary data.</text>
</comment>
<feature type="region of interest" description="Disordered" evidence="1">
    <location>
        <begin position="1"/>
        <end position="20"/>
    </location>
</feature>
<feature type="transmembrane region" description="Helical" evidence="2">
    <location>
        <begin position="55"/>
        <end position="77"/>
    </location>
</feature>
<evidence type="ECO:0000313" key="3">
    <source>
        <dbReference type="EMBL" id="NYE19134.1"/>
    </source>
</evidence>
<organism evidence="3 4">
    <name type="scientific">Microbacterium immunditiarum</name>
    <dbReference type="NCBI Taxonomy" id="337480"/>
    <lineage>
        <taxon>Bacteria</taxon>
        <taxon>Bacillati</taxon>
        <taxon>Actinomycetota</taxon>
        <taxon>Actinomycetes</taxon>
        <taxon>Micrococcales</taxon>
        <taxon>Microbacteriaceae</taxon>
        <taxon>Microbacterium</taxon>
    </lineage>
</organism>
<dbReference type="Proteomes" id="UP000576969">
    <property type="component" value="Unassembled WGS sequence"/>
</dbReference>
<name>A0A7Y9KKV0_9MICO</name>
<sequence length="120" mass="12262">MTQDPDDPNQDPTRVRNQPALGANAGAARWLIPSGIMGVVAVVLFALAIPIAPAVAWIGIALQVGLFVAMCVTAGVVGPGRYRSFTFAWLTIALAASALVLLIVILVIAWAGAPQSATGG</sequence>
<reference evidence="3 4" key="1">
    <citation type="submission" date="2020-07" db="EMBL/GenBank/DDBJ databases">
        <title>Sequencing the genomes of 1000 actinobacteria strains.</title>
        <authorList>
            <person name="Klenk H.-P."/>
        </authorList>
    </citation>
    <scope>NUCLEOTIDE SEQUENCE [LARGE SCALE GENOMIC DNA]</scope>
    <source>
        <strain evidence="3 4">DSM 24662</strain>
    </source>
</reference>
<feature type="transmembrane region" description="Helical" evidence="2">
    <location>
        <begin position="30"/>
        <end position="49"/>
    </location>
</feature>
<dbReference type="EMBL" id="JACCBV010000001">
    <property type="protein sequence ID" value="NYE19134.1"/>
    <property type="molecule type" value="Genomic_DNA"/>
</dbReference>
<keyword evidence="2" id="KW-0472">Membrane</keyword>
<keyword evidence="4" id="KW-1185">Reference proteome</keyword>
<dbReference type="RefSeq" id="WP_179488269.1">
    <property type="nucleotide sequence ID" value="NZ_JACCBV010000001.1"/>
</dbReference>
<protein>
    <submittedName>
        <fullName evidence="3">Uncharacterized protein</fullName>
    </submittedName>
</protein>
<feature type="transmembrane region" description="Helical" evidence="2">
    <location>
        <begin position="89"/>
        <end position="113"/>
    </location>
</feature>
<keyword evidence="2" id="KW-0812">Transmembrane</keyword>
<gene>
    <name evidence="3" type="ORF">BJ991_001162</name>
</gene>
<keyword evidence="2" id="KW-1133">Transmembrane helix</keyword>
<evidence type="ECO:0000256" key="1">
    <source>
        <dbReference type="SAM" id="MobiDB-lite"/>
    </source>
</evidence>